<dbReference type="InterPro" id="IPR034325">
    <property type="entry name" value="S-100_dom"/>
</dbReference>
<evidence type="ECO:0000256" key="12">
    <source>
        <dbReference type="ARBA" id="ARBA00056127"/>
    </source>
</evidence>
<evidence type="ECO:0000259" key="14">
    <source>
        <dbReference type="PROSITE" id="PS50222"/>
    </source>
</evidence>
<dbReference type="RefSeq" id="XP_054847574.1">
    <property type="nucleotide sequence ID" value="XM_054991599.1"/>
</dbReference>
<evidence type="ECO:0000313" key="15">
    <source>
        <dbReference type="Proteomes" id="UP001190640"/>
    </source>
</evidence>
<evidence type="ECO:0000256" key="13">
    <source>
        <dbReference type="RuleBase" id="RU361184"/>
    </source>
</evidence>
<evidence type="ECO:0000256" key="10">
    <source>
        <dbReference type="ARBA" id="ARBA00022990"/>
    </source>
</evidence>
<keyword evidence="6" id="KW-0964">Secreted</keyword>
<dbReference type="SMART" id="SM00054">
    <property type="entry name" value="EFh"/>
    <property type="match status" value="1"/>
</dbReference>
<dbReference type="AlphaFoldDB" id="A0AA97K228"/>
<dbReference type="SUPFAM" id="SSF47473">
    <property type="entry name" value="EF-hand"/>
    <property type="match status" value="1"/>
</dbReference>
<dbReference type="GO" id="GO:0005509">
    <property type="term" value="F:calcium ion binding"/>
    <property type="evidence" value="ECO:0007669"/>
    <property type="project" value="InterPro"/>
</dbReference>
<organism evidence="15 16">
    <name type="scientific">Eublepharis macularius</name>
    <name type="common">Leopard gecko</name>
    <name type="synonym">Cyrtodactylus macularius</name>
    <dbReference type="NCBI Taxonomy" id="481883"/>
    <lineage>
        <taxon>Eukaryota</taxon>
        <taxon>Metazoa</taxon>
        <taxon>Chordata</taxon>
        <taxon>Craniata</taxon>
        <taxon>Vertebrata</taxon>
        <taxon>Euteleostomi</taxon>
        <taxon>Lepidosauria</taxon>
        <taxon>Squamata</taxon>
        <taxon>Bifurcata</taxon>
        <taxon>Gekkota</taxon>
        <taxon>Eublepharidae</taxon>
        <taxon>Eublepharinae</taxon>
        <taxon>Eublepharis</taxon>
    </lineage>
</organism>
<reference evidence="16 17" key="1">
    <citation type="submission" date="2025-04" db="UniProtKB">
        <authorList>
            <consortium name="RefSeq"/>
        </authorList>
    </citation>
    <scope>IDENTIFICATION</scope>
    <source>
        <tissue evidence="16 17">Blood</tissue>
    </source>
</reference>
<keyword evidence="9 13" id="KW-0106">Calcium</keyword>
<keyword evidence="15" id="KW-1185">Reference proteome</keyword>
<dbReference type="Pfam" id="PF01023">
    <property type="entry name" value="S_100"/>
    <property type="match status" value="1"/>
</dbReference>
<dbReference type="GeneID" id="129337678"/>
<dbReference type="GO" id="GO:0005737">
    <property type="term" value="C:cytoplasm"/>
    <property type="evidence" value="ECO:0007669"/>
    <property type="project" value="UniProtKB-SubCell"/>
</dbReference>
<comment type="subcellular location">
    <subcellularLocation>
        <location evidence="2">Cytoplasm</location>
    </subcellularLocation>
    <subcellularLocation>
        <location evidence="1">Nucleus</location>
    </subcellularLocation>
    <subcellularLocation>
        <location evidence="3">Secreted</location>
    </subcellularLocation>
</comment>
<dbReference type="InterPro" id="IPR001751">
    <property type="entry name" value="S100/CaBP7/8-like_CS"/>
</dbReference>
<keyword evidence="7 13" id="KW-0479">Metal-binding</keyword>
<dbReference type="Gene3D" id="1.10.238.10">
    <property type="entry name" value="EF-hand"/>
    <property type="match status" value="1"/>
</dbReference>
<evidence type="ECO:0000256" key="1">
    <source>
        <dbReference type="ARBA" id="ARBA00004123"/>
    </source>
</evidence>
<sequence>MTTSLEKALATIVVTFHKYSGKEGDKYKLNKRELKELLLNELPAFNSKQMDGAEFQKIMSDLDHNKDNEVDFQEFSCFLACVTMGFDEFFKSCPKLPLLKK</sequence>
<name>A0AA97K228_EUBMA</name>
<keyword evidence="11" id="KW-0539">Nucleus</keyword>
<dbReference type="SMART" id="SM01394">
    <property type="entry name" value="S_100"/>
    <property type="match status" value="1"/>
</dbReference>
<comment type="function">
    <text evidence="12">Calcium-binding protein that plays a role in various cellular processes including motility, angiogenesis, cell differentiation, apoptosis, and autophagy. Increases cell motility and invasiveness by interacting with non-muscle myosin heavy chain (NMMHC) IIA/MYH9. Mechanistically, promotes filament depolymerization and increases the amount of soluble myosin-IIA, resulting in the formation of stable protrusions facilitating chemotaxis. Also modulates the pro-apoptotic function of TP53 by binding to its C-terminal transactivation domain within the nucleus and reducing its protein levels. Within the extracellular space, stimulates cytokine production including granulocyte colony-stimulating factor and CCL24 from T-lymphocytes. In addition, stimulates T-lymphocyte chemotaxis by acting as a chemoattractant complex with PGLYRP1 that promotes lymphocyte migration via CCR5 and CXCR3 receptors.</text>
</comment>
<evidence type="ECO:0000256" key="2">
    <source>
        <dbReference type="ARBA" id="ARBA00004496"/>
    </source>
</evidence>
<dbReference type="InterPro" id="IPR002048">
    <property type="entry name" value="EF_hand_dom"/>
</dbReference>
<evidence type="ECO:0000256" key="8">
    <source>
        <dbReference type="ARBA" id="ARBA00022737"/>
    </source>
</evidence>
<protein>
    <recommendedName>
        <fullName evidence="13">Protein S100</fullName>
    </recommendedName>
    <alternativeName>
        <fullName evidence="13">S100 calcium-binding protein</fullName>
    </alternativeName>
</protein>
<dbReference type="CDD" id="cd00213">
    <property type="entry name" value="S-100"/>
    <property type="match status" value="1"/>
</dbReference>
<dbReference type="RefSeq" id="XP_054847566.1">
    <property type="nucleotide sequence ID" value="XM_054991591.1"/>
</dbReference>
<evidence type="ECO:0000256" key="6">
    <source>
        <dbReference type="ARBA" id="ARBA00022525"/>
    </source>
</evidence>
<evidence type="ECO:0000256" key="11">
    <source>
        <dbReference type="ARBA" id="ARBA00023242"/>
    </source>
</evidence>
<dbReference type="FunFam" id="1.10.238.10:FF:000044">
    <property type="entry name" value="Protein S100"/>
    <property type="match status" value="1"/>
</dbReference>
<evidence type="ECO:0000256" key="4">
    <source>
        <dbReference type="ARBA" id="ARBA00007323"/>
    </source>
</evidence>
<feature type="domain" description="EF-hand" evidence="14">
    <location>
        <begin position="50"/>
        <end position="85"/>
    </location>
</feature>
<keyword evidence="8" id="KW-0677">Repeat</keyword>
<evidence type="ECO:0000256" key="9">
    <source>
        <dbReference type="ARBA" id="ARBA00022837"/>
    </source>
</evidence>
<dbReference type="InterPro" id="IPR018247">
    <property type="entry name" value="EF_Hand_1_Ca_BS"/>
</dbReference>
<dbReference type="PANTHER" id="PTHR11639">
    <property type="entry name" value="S100 CALCIUM-BINDING PROTEIN"/>
    <property type="match status" value="1"/>
</dbReference>
<keyword evidence="10" id="KW-0007">Acetylation</keyword>
<evidence type="ECO:0000256" key="5">
    <source>
        <dbReference type="ARBA" id="ARBA00022490"/>
    </source>
</evidence>
<accession>A0AA97K228</accession>
<dbReference type="GO" id="GO:0048306">
    <property type="term" value="F:calcium-dependent protein binding"/>
    <property type="evidence" value="ECO:0007669"/>
    <property type="project" value="TreeGrafter"/>
</dbReference>
<gene>
    <name evidence="16 17" type="primary">LOC129337678</name>
</gene>
<dbReference type="PROSITE" id="PS00018">
    <property type="entry name" value="EF_HAND_1"/>
    <property type="match status" value="1"/>
</dbReference>
<evidence type="ECO:0000313" key="16">
    <source>
        <dbReference type="RefSeq" id="XP_054847566.1"/>
    </source>
</evidence>
<dbReference type="GO" id="GO:0005576">
    <property type="term" value="C:extracellular region"/>
    <property type="evidence" value="ECO:0007669"/>
    <property type="project" value="UniProtKB-SubCell"/>
</dbReference>
<proteinExistence type="inferred from homology"/>
<evidence type="ECO:0000313" key="17">
    <source>
        <dbReference type="RefSeq" id="XP_054847574.1"/>
    </source>
</evidence>
<dbReference type="InterPro" id="IPR013787">
    <property type="entry name" value="S100_Ca-bd_sub"/>
</dbReference>
<dbReference type="Proteomes" id="UP001190640">
    <property type="component" value="Chromosome 1"/>
</dbReference>
<evidence type="ECO:0000256" key="3">
    <source>
        <dbReference type="ARBA" id="ARBA00004613"/>
    </source>
</evidence>
<evidence type="ECO:0000256" key="7">
    <source>
        <dbReference type="ARBA" id="ARBA00022723"/>
    </source>
</evidence>
<dbReference type="PANTHER" id="PTHR11639:SF51">
    <property type="entry name" value="PROTEIN S100-A4"/>
    <property type="match status" value="1"/>
</dbReference>
<dbReference type="PROSITE" id="PS00303">
    <property type="entry name" value="S100_CABP"/>
    <property type="match status" value="1"/>
</dbReference>
<dbReference type="PROSITE" id="PS50222">
    <property type="entry name" value="EF_HAND_2"/>
    <property type="match status" value="1"/>
</dbReference>
<dbReference type="InterPro" id="IPR011992">
    <property type="entry name" value="EF-hand-dom_pair"/>
</dbReference>
<dbReference type="GO" id="GO:0046914">
    <property type="term" value="F:transition metal ion binding"/>
    <property type="evidence" value="ECO:0007669"/>
    <property type="project" value="InterPro"/>
</dbReference>
<comment type="similarity">
    <text evidence="4 13">Belongs to the S-100 family.</text>
</comment>
<keyword evidence="5" id="KW-0963">Cytoplasm</keyword>
<dbReference type="GO" id="GO:0005634">
    <property type="term" value="C:nucleus"/>
    <property type="evidence" value="ECO:0007669"/>
    <property type="project" value="UniProtKB-SubCell"/>
</dbReference>